<sequence>MKRSIARLSLLSVFANAFMAIPAFAAAEQAPLPTTPTASPATVSGSVGDWTYRCIYPAGSLNGAPNICTVEQRLSKQEADKKDVPIGGVILAKATPDAVKMPIASRPWRLTLMTPLGLSLVKPAHLVADANAPLTLAWQSCIPTGCLSVLELTEQQSRALRHGKQGHMQINKLLDGVLTINFALDGLDGALAAAEQLMARPASH</sequence>
<dbReference type="InterPro" id="IPR010642">
    <property type="entry name" value="Invasion_prot_B"/>
</dbReference>
<name>A0ABX2P707_9PROT</name>
<dbReference type="Gene3D" id="2.60.40.1880">
    <property type="entry name" value="Invasion associated locus B (IalB) protein"/>
    <property type="match status" value="1"/>
</dbReference>
<comment type="caution">
    <text evidence="2">The sequence shown here is derived from an EMBL/GenBank/DDBJ whole genome shotgun (WGS) entry which is preliminary data.</text>
</comment>
<dbReference type="EMBL" id="JABXXV010000006">
    <property type="protein sequence ID" value="NVN47433.1"/>
    <property type="molecule type" value="Genomic_DNA"/>
</dbReference>
<feature type="signal peptide" evidence="1">
    <location>
        <begin position="1"/>
        <end position="25"/>
    </location>
</feature>
<dbReference type="InterPro" id="IPR038696">
    <property type="entry name" value="IalB_sf"/>
</dbReference>
<keyword evidence="3" id="KW-1185">Reference proteome</keyword>
<reference evidence="2 3" key="1">
    <citation type="submission" date="2020-06" db="EMBL/GenBank/DDBJ databases">
        <title>Synonyms of Asaia species.</title>
        <authorList>
            <person name="Sombolestani A."/>
        </authorList>
    </citation>
    <scope>NUCLEOTIDE SEQUENCE [LARGE SCALE GENOMIC DNA]</scope>
    <source>
        <strain evidence="2 3">LMG 27047</strain>
    </source>
</reference>
<evidence type="ECO:0000256" key="1">
    <source>
        <dbReference type="SAM" id="SignalP"/>
    </source>
</evidence>
<proteinExistence type="predicted"/>
<feature type="chain" id="PRO_5046090100" evidence="1">
    <location>
        <begin position="26"/>
        <end position="204"/>
    </location>
</feature>
<protein>
    <submittedName>
        <fullName evidence="2">Invasion associated locus B family protein</fullName>
    </submittedName>
</protein>
<keyword evidence="1" id="KW-0732">Signal</keyword>
<accession>A0ABX2P707</accession>
<dbReference type="RefSeq" id="WP_267311750.1">
    <property type="nucleotide sequence ID" value="NZ_JABXXV010000006.1"/>
</dbReference>
<organism evidence="2 3">
    <name type="scientific">Asaia spathodeae</name>
    <dbReference type="NCBI Taxonomy" id="657016"/>
    <lineage>
        <taxon>Bacteria</taxon>
        <taxon>Pseudomonadati</taxon>
        <taxon>Pseudomonadota</taxon>
        <taxon>Alphaproteobacteria</taxon>
        <taxon>Acetobacterales</taxon>
        <taxon>Acetobacteraceae</taxon>
        <taxon>Asaia</taxon>
    </lineage>
</organism>
<dbReference type="Pfam" id="PF06776">
    <property type="entry name" value="IalB"/>
    <property type="match status" value="1"/>
</dbReference>
<gene>
    <name evidence="2" type="ORF">HW542_11520</name>
</gene>
<dbReference type="Proteomes" id="UP001516351">
    <property type="component" value="Unassembled WGS sequence"/>
</dbReference>
<evidence type="ECO:0000313" key="3">
    <source>
        <dbReference type="Proteomes" id="UP001516351"/>
    </source>
</evidence>
<evidence type="ECO:0000313" key="2">
    <source>
        <dbReference type="EMBL" id="NVN47433.1"/>
    </source>
</evidence>